<dbReference type="Proteomes" id="UP000195540">
    <property type="component" value="Chromosome"/>
</dbReference>
<keyword evidence="1" id="KW-0732">Signal</keyword>
<dbReference type="NCBIfam" id="NF037975">
    <property type="entry name" value="pilot_rel_YacC"/>
    <property type="match status" value="1"/>
</dbReference>
<accession>A0AAJ4RKM2</accession>
<evidence type="ECO:0000313" key="2">
    <source>
        <dbReference type="EMBL" id="ARX36072.1"/>
    </source>
</evidence>
<dbReference type="EMBL" id="CP021694">
    <property type="protein sequence ID" value="ARX36072.1"/>
    <property type="molecule type" value="Genomic_DNA"/>
</dbReference>
<dbReference type="Gene3D" id="1.20.58.1630">
    <property type="entry name" value="Chaperone lipoprotein PulS/OutS"/>
    <property type="match status" value="1"/>
</dbReference>
<evidence type="ECO:0000256" key="1">
    <source>
        <dbReference type="SAM" id="SignalP"/>
    </source>
</evidence>
<feature type="signal peptide" evidence="1">
    <location>
        <begin position="1"/>
        <end position="29"/>
    </location>
</feature>
<evidence type="ECO:0000313" key="3">
    <source>
        <dbReference type="Proteomes" id="UP000195540"/>
    </source>
</evidence>
<evidence type="ECO:0008006" key="4">
    <source>
        <dbReference type="Google" id="ProtNLM"/>
    </source>
</evidence>
<dbReference type="InterPro" id="IPR038432">
    <property type="entry name" value="PulS/OutS-like_sf"/>
</dbReference>
<protein>
    <recommendedName>
        <fullName evidence="4">YacC family pilotin-like protein</fullName>
    </recommendedName>
</protein>
<dbReference type="AlphaFoldDB" id="A0AAJ4RKM2"/>
<sequence length="120" mass="13721">MSPLMKKMFALFCTIILSFATLFSSSAKALTYTQAEDLADLTAVYLFLNNDCGYEQISKQKIERALIIFSQSQQWDVSNYSMLPMSKLNEDSYQDLKNIQIAHNKKCQLLAQKSLSLLNY</sequence>
<dbReference type="Pfam" id="PF09691">
    <property type="entry name" value="T2SS_PulS_OutS"/>
    <property type="match status" value="1"/>
</dbReference>
<gene>
    <name evidence="2" type="ORF">AM402_18685</name>
</gene>
<reference evidence="2 3" key="1">
    <citation type="submission" date="2017-05" db="EMBL/GenBank/DDBJ databases">
        <title>Whole genome sequencing of Proteus mirabilis AR_0155.</title>
        <authorList>
            <person name="Conlan S."/>
            <person name="Thomas P.J."/>
            <person name="Mullikin J."/>
            <person name="Frank K.M."/>
            <person name="Segre J.A."/>
        </authorList>
    </citation>
    <scope>NUCLEOTIDE SEQUENCE [LARGE SCALE GENOMIC DNA]</scope>
    <source>
        <strain evidence="2 3">AR_0155</strain>
    </source>
</reference>
<organism evidence="2 3">
    <name type="scientific">Proteus mirabilis</name>
    <dbReference type="NCBI Taxonomy" id="584"/>
    <lineage>
        <taxon>Bacteria</taxon>
        <taxon>Pseudomonadati</taxon>
        <taxon>Pseudomonadota</taxon>
        <taxon>Gammaproteobacteria</taxon>
        <taxon>Enterobacterales</taxon>
        <taxon>Morganellaceae</taxon>
        <taxon>Proteus</taxon>
    </lineage>
</organism>
<name>A0AAJ4RKM2_PROMI</name>
<dbReference type="InterPro" id="IPR019114">
    <property type="entry name" value="Chap_lipoprot_PulS/OutS-like"/>
</dbReference>
<proteinExistence type="predicted"/>
<feature type="chain" id="PRO_5044168442" description="YacC family pilotin-like protein" evidence="1">
    <location>
        <begin position="30"/>
        <end position="120"/>
    </location>
</feature>